<keyword evidence="2" id="KW-0479">Metal-binding</keyword>
<dbReference type="RefSeq" id="WP_205682255.1">
    <property type="nucleotide sequence ID" value="NZ_CP070968.1"/>
</dbReference>
<evidence type="ECO:0000256" key="3">
    <source>
        <dbReference type="ARBA" id="ARBA00022801"/>
    </source>
</evidence>
<feature type="domain" description="Metallo-beta-lactamase" evidence="6">
    <location>
        <begin position="58"/>
        <end position="261"/>
    </location>
</feature>
<evidence type="ECO:0000259" key="6">
    <source>
        <dbReference type="SMART" id="SM00849"/>
    </source>
</evidence>
<keyword evidence="5" id="KW-0732">Signal</keyword>
<dbReference type="EMBL" id="CP070968">
    <property type="protein sequence ID" value="QSF54822.1"/>
    <property type="molecule type" value="Genomic_DNA"/>
</dbReference>
<keyword evidence="8" id="KW-1185">Reference proteome</keyword>
<organism evidence="7 8">
    <name type="scientific">Brevundimonas fontaquae</name>
    <dbReference type="NCBI Taxonomy" id="2813778"/>
    <lineage>
        <taxon>Bacteria</taxon>
        <taxon>Pseudomonadati</taxon>
        <taxon>Pseudomonadota</taxon>
        <taxon>Alphaproteobacteria</taxon>
        <taxon>Caulobacterales</taxon>
        <taxon>Caulobacteraceae</taxon>
        <taxon>Brevundimonas</taxon>
    </lineage>
</organism>
<dbReference type="InterPro" id="IPR036866">
    <property type="entry name" value="RibonucZ/Hydroxyglut_hydro"/>
</dbReference>
<dbReference type="PANTHER" id="PTHR42978:SF3">
    <property type="entry name" value="BLR3078 PROTEIN"/>
    <property type="match status" value="1"/>
</dbReference>
<keyword evidence="4" id="KW-0862">Zinc</keyword>
<name>A0ABX7LSH1_9CAUL</name>
<feature type="signal peptide" evidence="5">
    <location>
        <begin position="1"/>
        <end position="20"/>
    </location>
</feature>
<proteinExistence type="inferred from homology"/>
<dbReference type="InterPro" id="IPR051013">
    <property type="entry name" value="MBL_superfamily_lactonases"/>
</dbReference>
<keyword evidence="3" id="KW-0378">Hydrolase</keyword>
<evidence type="ECO:0000256" key="2">
    <source>
        <dbReference type="ARBA" id="ARBA00022723"/>
    </source>
</evidence>
<protein>
    <submittedName>
        <fullName evidence="7">N-acyl homoserine lactonase family protein</fullName>
    </submittedName>
</protein>
<evidence type="ECO:0000256" key="4">
    <source>
        <dbReference type="ARBA" id="ARBA00022833"/>
    </source>
</evidence>
<dbReference type="Gene3D" id="3.60.15.10">
    <property type="entry name" value="Ribonuclease Z/Hydroxyacylglutathione hydrolase-like"/>
    <property type="match status" value="1"/>
</dbReference>
<dbReference type="CDD" id="cd07729">
    <property type="entry name" value="AHL_lactonase_MBL-fold"/>
    <property type="match status" value="1"/>
</dbReference>
<evidence type="ECO:0000313" key="7">
    <source>
        <dbReference type="EMBL" id="QSF54822.1"/>
    </source>
</evidence>
<comment type="similarity">
    <text evidence="1">Belongs to the metallo-beta-lactamase superfamily.</text>
</comment>
<sequence length="277" mass="29883">MRLAASLFAITAILAGTAHAEPADPLQLYTLDCGTLELQDMAMFSDTGEHAGEPGVMAVPCYLIRHGDDWLLWDTGLGDDLAALPEGKDQLGGRWTVRRTLTSQLADLGLVPRDIDYVALSHLHADHSGNIGLFPASTWLLPAEELRWGAAAPAPLGVDAALVAQIPKDKLRFLDGDHDVFGDGQVMILRAPGHTPGHRILLVKLPKSGPVLLSGDLFHTRENYEQSRVPTVNVDRADTLASIDRFAGLAAFLHARVVVQHAPEDFAAMPVFPAFLD</sequence>
<dbReference type="InterPro" id="IPR001279">
    <property type="entry name" value="Metallo-B-lactamas"/>
</dbReference>
<feature type="chain" id="PRO_5046680331" evidence="5">
    <location>
        <begin position="21"/>
        <end position="277"/>
    </location>
</feature>
<evidence type="ECO:0000313" key="8">
    <source>
        <dbReference type="Proteomes" id="UP000662957"/>
    </source>
</evidence>
<dbReference type="PANTHER" id="PTHR42978">
    <property type="entry name" value="QUORUM-QUENCHING LACTONASE YTNP-RELATED-RELATED"/>
    <property type="match status" value="1"/>
</dbReference>
<dbReference type="SMART" id="SM00849">
    <property type="entry name" value="Lactamase_B"/>
    <property type="match status" value="1"/>
</dbReference>
<evidence type="ECO:0000256" key="1">
    <source>
        <dbReference type="ARBA" id="ARBA00007749"/>
    </source>
</evidence>
<dbReference type="SUPFAM" id="SSF56281">
    <property type="entry name" value="Metallo-hydrolase/oxidoreductase"/>
    <property type="match status" value="1"/>
</dbReference>
<dbReference type="Pfam" id="PF00753">
    <property type="entry name" value="Lactamase_B"/>
    <property type="match status" value="1"/>
</dbReference>
<accession>A0ABX7LSH1</accession>
<evidence type="ECO:0000256" key="5">
    <source>
        <dbReference type="SAM" id="SignalP"/>
    </source>
</evidence>
<reference evidence="7 8" key="1">
    <citation type="submission" date="2021-02" db="EMBL/GenBank/DDBJ databases">
        <title>Brevundimonas sp. CS1 genome sequence.</title>
        <authorList>
            <person name="Lee K."/>
            <person name="Choi Y.-J."/>
            <person name="Son H.-R."/>
        </authorList>
    </citation>
    <scope>NUCLEOTIDE SEQUENCE [LARGE SCALE GENOMIC DNA]</scope>
    <source>
        <strain evidence="7 8">CS1</strain>
    </source>
</reference>
<dbReference type="Proteomes" id="UP000662957">
    <property type="component" value="Chromosome"/>
</dbReference>
<gene>
    <name evidence="7" type="ORF">JX001_03110</name>
</gene>